<evidence type="ECO:0000313" key="1">
    <source>
        <dbReference type="EMBL" id="MBB5782875.1"/>
    </source>
</evidence>
<evidence type="ECO:0000313" key="2">
    <source>
        <dbReference type="Proteomes" id="UP000579153"/>
    </source>
</evidence>
<reference evidence="1 2" key="1">
    <citation type="submission" date="2020-08" db="EMBL/GenBank/DDBJ databases">
        <title>Sequencing the genomes of 1000 actinobacteria strains.</title>
        <authorList>
            <person name="Klenk H.-P."/>
        </authorList>
    </citation>
    <scope>NUCLEOTIDE SEQUENCE [LARGE SCALE GENOMIC DNA]</scope>
    <source>
        <strain evidence="1 2">DSM 45507</strain>
    </source>
</reference>
<dbReference type="AlphaFoldDB" id="A0A7W9LGH4"/>
<sequence length="212" mass="22717">MTVVAGAAELLDAWEAGWDRTPLERGLALLAAGTGRSPGELAHLTVGQRDRALFELRAALFGASLDGVSTCPECGTDVEVSLDQEQLLDPPSSAPCRLPTSADVAAALSERDPCEALVGRCSEAGDAEKTAAAWAAADPLVDVELCLSCPDCGREWAEPFDIVSYLWSELDGWCRRTLLEVHDLAAAYGWTEPQILALSAWRRQCYLGLVRS</sequence>
<evidence type="ECO:0008006" key="3">
    <source>
        <dbReference type="Google" id="ProtNLM"/>
    </source>
</evidence>
<dbReference type="RefSeq" id="WP_185075891.1">
    <property type="nucleotide sequence ID" value="NZ_JACHMB010000001.1"/>
</dbReference>
<comment type="caution">
    <text evidence="1">The sequence shown here is derived from an EMBL/GenBank/DDBJ whole genome shotgun (WGS) entry which is preliminary data.</text>
</comment>
<name>A0A7W9LGH4_9ACTN</name>
<organism evidence="1 2">
    <name type="scientific">Nonomuraea jabiensis</name>
    <dbReference type="NCBI Taxonomy" id="882448"/>
    <lineage>
        <taxon>Bacteria</taxon>
        <taxon>Bacillati</taxon>
        <taxon>Actinomycetota</taxon>
        <taxon>Actinomycetes</taxon>
        <taxon>Streptosporangiales</taxon>
        <taxon>Streptosporangiaceae</taxon>
        <taxon>Nonomuraea</taxon>
    </lineage>
</organism>
<gene>
    <name evidence="1" type="ORF">HD596_009631</name>
</gene>
<dbReference type="EMBL" id="JACHMB010000001">
    <property type="protein sequence ID" value="MBB5782875.1"/>
    <property type="molecule type" value="Genomic_DNA"/>
</dbReference>
<protein>
    <recommendedName>
        <fullName evidence="3">Phage baseplate protein</fullName>
    </recommendedName>
</protein>
<dbReference type="Proteomes" id="UP000579153">
    <property type="component" value="Unassembled WGS sequence"/>
</dbReference>
<accession>A0A7W9LGH4</accession>
<proteinExistence type="predicted"/>
<keyword evidence="2" id="KW-1185">Reference proteome</keyword>